<dbReference type="AlphaFoldDB" id="A0A1D3DLD8"/>
<sequence>MEVAHALSRHQSLVADVLAHPPYTNLPHVFVEVDRASMAFGKHTAKLTTYDEYRTNVWRSTGKQAWLTRYPRTEGDFPPVLFVCGGAGATALDSRTAVLLAAAHQLASVRTGKLTVAATTLAKLQAAAPAADCPWHQGAPPSNLNPYSSTDYAASSAPIRVGSYGACTAVSTEPSGPAITVNCYITNS</sequence>
<reference evidence="1 2" key="1">
    <citation type="journal article" date="2013" name="Genome Announc.">
        <title>Genome Sequence of Streptomyces violaceusniger Strain SPC6, a Halotolerant Streptomycete That Exhibits Rapid Growth and Development.</title>
        <authorList>
            <person name="Chen X."/>
            <person name="Zhang B."/>
            <person name="Zhang W."/>
            <person name="Wu X."/>
            <person name="Zhang M."/>
            <person name="Chen T."/>
            <person name="Liu G."/>
            <person name="Dyson P."/>
        </authorList>
    </citation>
    <scope>NUCLEOTIDE SEQUENCE [LARGE SCALE GENOMIC DNA]</scope>
    <source>
        <strain evidence="1 2">SPC6</strain>
    </source>
</reference>
<comment type="caution">
    <text evidence="1">The sequence shown here is derived from an EMBL/GenBank/DDBJ whole genome shotgun (WGS) entry which is preliminary data.</text>
</comment>
<name>A0A1D3DLD8_9ACTN</name>
<evidence type="ECO:0000313" key="1">
    <source>
        <dbReference type="EMBL" id="OEJ93141.1"/>
    </source>
</evidence>
<dbReference type="EMBL" id="ASHX02000001">
    <property type="protein sequence ID" value="OEJ93141.1"/>
    <property type="molecule type" value="Genomic_DNA"/>
</dbReference>
<dbReference type="OrthoDB" id="4335260at2"/>
<organism evidence="1 2">
    <name type="scientific">Streptomyces thermolilacinus SPC6</name>
    <dbReference type="NCBI Taxonomy" id="1306406"/>
    <lineage>
        <taxon>Bacteria</taxon>
        <taxon>Bacillati</taxon>
        <taxon>Actinomycetota</taxon>
        <taxon>Actinomycetes</taxon>
        <taxon>Kitasatosporales</taxon>
        <taxon>Streptomycetaceae</taxon>
        <taxon>Streptomyces</taxon>
    </lineage>
</organism>
<keyword evidence="2" id="KW-1185">Reference proteome</keyword>
<gene>
    <name evidence="1" type="ORF">J116_000175</name>
</gene>
<protein>
    <submittedName>
        <fullName evidence="1">Uncharacterized protein</fullName>
    </submittedName>
</protein>
<dbReference type="eggNOG" id="ENOG5031YX4">
    <property type="taxonomic scope" value="Bacteria"/>
</dbReference>
<accession>A0A1D3DLD8</accession>
<evidence type="ECO:0000313" key="2">
    <source>
        <dbReference type="Proteomes" id="UP000095329"/>
    </source>
</evidence>
<dbReference type="Proteomes" id="UP000095329">
    <property type="component" value="Unassembled WGS sequence"/>
</dbReference>
<dbReference type="RefSeq" id="WP_028964857.1">
    <property type="nucleotide sequence ID" value="NZ_ASHX02000001.1"/>
</dbReference>
<proteinExistence type="predicted"/>